<dbReference type="Proteomes" id="UP001552299">
    <property type="component" value="Unassembled WGS sequence"/>
</dbReference>
<organism evidence="1 2">
    <name type="scientific">Dendrobium thyrsiflorum</name>
    <name type="common">Pinecone-like raceme dendrobium</name>
    <name type="synonym">Orchid</name>
    <dbReference type="NCBI Taxonomy" id="117978"/>
    <lineage>
        <taxon>Eukaryota</taxon>
        <taxon>Viridiplantae</taxon>
        <taxon>Streptophyta</taxon>
        <taxon>Embryophyta</taxon>
        <taxon>Tracheophyta</taxon>
        <taxon>Spermatophyta</taxon>
        <taxon>Magnoliopsida</taxon>
        <taxon>Liliopsida</taxon>
        <taxon>Asparagales</taxon>
        <taxon>Orchidaceae</taxon>
        <taxon>Epidendroideae</taxon>
        <taxon>Malaxideae</taxon>
        <taxon>Dendrobiinae</taxon>
        <taxon>Dendrobium</taxon>
    </lineage>
</organism>
<name>A0ABD0VEN9_DENTH</name>
<comment type="caution">
    <text evidence="1">The sequence shown here is derived from an EMBL/GenBank/DDBJ whole genome shotgun (WGS) entry which is preliminary data.</text>
</comment>
<dbReference type="EMBL" id="JANQDX010000007">
    <property type="protein sequence ID" value="KAL0921086.1"/>
    <property type="molecule type" value="Genomic_DNA"/>
</dbReference>
<evidence type="ECO:0000313" key="1">
    <source>
        <dbReference type="EMBL" id="KAL0921086.1"/>
    </source>
</evidence>
<protein>
    <submittedName>
        <fullName evidence="1">Uncharacterized protein</fullName>
    </submittedName>
</protein>
<sequence length="73" mass="8629">MTPVPIHPIRVVEGLIVPFDEVIDDMEAGDERRRWWRRMRSKEARREGSGELERHGAWRKKAEWEFVVEAGSV</sequence>
<dbReference type="AlphaFoldDB" id="A0ABD0VEN9"/>
<keyword evidence="2" id="KW-1185">Reference proteome</keyword>
<evidence type="ECO:0000313" key="2">
    <source>
        <dbReference type="Proteomes" id="UP001552299"/>
    </source>
</evidence>
<proteinExistence type="predicted"/>
<accession>A0ABD0VEN9</accession>
<reference evidence="1 2" key="1">
    <citation type="journal article" date="2024" name="Plant Biotechnol. J.">
        <title>Dendrobium thyrsiflorum genome and its molecular insights into genes involved in important horticultural traits.</title>
        <authorList>
            <person name="Chen B."/>
            <person name="Wang J.Y."/>
            <person name="Zheng P.J."/>
            <person name="Li K.L."/>
            <person name="Liang Y.M."/>
            <person name="Chen X.F."/>
            <person name="Zhang C."/>
            <person name="Zhao X."/>
            <person name="He X."/>
            <person name="Zhang G.Q."/>
            <person name="Liu Z.J."/>
            <person name="Xu Q."/>
        </authorList>
    </citation>
    <scope>NUCLEOTIDE SEQUENCE [LARGE SCALE GENOMIC DNA]</scope>
    <source>
        <strain evidence="1">GZMU011</strain>
    </source>
</reference>
<gene>
    <name evidence="1" type="ORF">M5K25_008119</name>
</gene>